<dbReference type="InterPro" id="IPR029039">
    <property type="entry name" value="Flavoprotein-like_sf"/>
</dbReference>
<evidence type="ECO:0000256" key="2">
    <source>
        <dbReference type="ARBA" id="ARBA00001966"/>
    </source>
</evidence>
<dbReference type="SUPFAM" id="SSF52218">
    <property type="entry name" value="Flavoproteins"/>
    <property type="match status" value="1"/>
</dbReference>
<dbReference type="KEGG" id="mear:Mpt1_c11070"/>
<proteinExistence type="inferred from homology"/>
<dbReference type="InterPro" id="IPR051796">
    <property type="entry name" value="ISF_SsuE-like"/>
</dbReference>
<protein>
    <submittedName>
        <fullName evidence="7">Isf3 protein</fullName>
    </submittedName>
</protein>
<dbReference type="Proteomes" id="UP000030787">
    <property type="component" value="Chromosome"/>
</dbReference>
<dbReference type="InterPro" id="IPR005025">
    <property type="entry name" value="FMN_Rdtase-like_dom"/>
</dbReference>
<dbReference type="HOGENOM" id="CLU_050993_4_2_2"/>
<keyword evidence="8" id="KW-1185">Reference proteome</keyword>
<keyword evidence="4" id="KW-0288">FMN</keyword>
<evidence type="ECO:0000259" key="6">
    <source>
        <dbReference type="Pfam" id="PF03358"/>
    </source>
</evidence>
<dbReference type="AlphaFoldDB" id="A0A0A7LD28"/>
<comment type="similarity">
    <text evidence="5">Belongs to the SsuE family. Isf subfamily.</text>
</comment>
<evidence type="ECO:0000313" key="7">
    <source>
        <dbReference type="EMBL" id="AIZ56974.1"/>
    </source>
</evidence>
<organism evidence="7 8">
    <name type="scientific">Candidatus Methanoplasma termitum</name>
    <dbReference type="NCBI Taxonomy" id="1577791"/>
    <lineage>
        <taxon>Archaea</taxon>
        <taxon>Methanobacteriati</taxon>
        <taxon>Thermoplasmatota</taxon>
        <taxon>Thermoplasmata</taxon>
        <taxon>Methanomassiliicoccales</taxon>
        <taxon>Methanomassiliicoccaceae</taxon>
        <taxon>Candidatus Methanoplasma</taxon>
    </lineage>
</organism>
<dbReference type="PANTHER" id="PTHR43278:SF2">
    <property type="entry name" value="IRON-SULFUR FLAVOPROTEIN"/>
    <property type="match status" value="1"/>
</dbReference>
<dbReference type="Pfam" id="PF03358">
    <property type="entry name" value="FMN_red"/>
    <property type="match status" value="1"/>
</dbReference>
<feature type="domain" description="NADPH-dependent FMN reductase-like" evidence="6">
    <location>
        <begin position="17"/>
        <end position="159"/>
    </location>
</feature>
<gene>
    <name evidence="7" type="primary">isf3</name>
    <name evidence="7" type="ORF">Mpt1_c11070</name>
</gene>
<sequence length="199" mass="21800">MMVKLIYTKSIDIYMSKILAVNASPRRGGNCETIVNAITDGAMRFTSNMLDIVNLNTLRLMNGCQACMGCKFTGSCVAKDDLTPILSLVKESDSIIVATPVYFGHASAQYKVFEDRLFSFIEKDGSGVLPSGKKLVTIVTCEDDVEIAETVADEIEWMFVNYFSFNAVGRIVLAAKGSKNAAKKNDELMEKAILLGKEL</sequence>
<comment type="cofactor">
    <cofactor evidence="1">
        <name>FMN</name>
        <dbReference type="ChEBI" id="CHEBI:58210"/>
    </cofactor>
</comment>
<evidence type="ECO:0000256" key="5">
    <source>
        <dbReference type="ARBA" id="ARBA00038292"/>
    </source>
</evidence>
<keyword evidence="3" id="KW-0285">Flavoprotein</keyword>
<reference evidence="7 8" key="1">
    <citation type="journal article" date="2014" name="Appl. Environ. Microbiol.">
        <title>Comparative Genome Analysis of 'Candidatus Methanoplasma termitum' Indicates a New Mode of Energy Metabolism in the Seventh Order of Methanogens.</title>
        <authorList>
            <person name="Lang K."/>
            <person name="Schuldes J."/>
            <person name="Klingl A."/>
            <person name="Poehlein A."/>
            <person name="Daniel R."/>
            <person name="Brune A."/>
        </authorList>
    </citation>
    <scope>NUCLEOTIDE SEQUENCE [LARGE SCALE GENOMIC DNA]</scope>
    <source>
        <strain evidence="8">Mpt1</strain>
    </source>
</reference>
<name>A0A0A7LD28_9ARCH</name>
<comment type="cofactor">
    <cofactor evidence="2">
        <name>[4Fe-4S] cluster</name>
        <dbReference type="ChEBI" id="CHEBI:49883"/>
    </cofactor>
</comment>
<dbReference type="STRING" id="1577791.Mpt1_c11070"/>
<dbReference type="EMBL" id="CP010070">
    <property type="protein sequence ID" value="AIZ56974.1"/>
    <property type="molecule type" value="Genomic_DNA"/>
</dbReference>
<dbReference type="Gene3D" id="3.40.50.360">
    <property type="match status" value="1"/>
</dbReference>
<evidence type="ECO:0000313" key="8">
    <source>
        <dbReference type="Proteomes" id="UP000030787"/>
    </source>
</evidence>
<evidence type="ECO:0000256" key="4">
    <source>
        <dbReference type="ARBA" id="ARBA00022643"/>
    </source>
</evidence>
<evidence type="ECO:0000256" key="1">
    <source>
        <dbReference type="ARBA" id="ARBA00001917"/>
    </source>
</evidence>
<evidence type="ECO:0000256" key="3">
    <source>
        <dbReference type="ARBA" id="ARBA00022630"/>
    </source>
</evidence>
<dbReference type="PANTHER" id="PTHR43278">
    <property type="entry name" value="NAD(P)H-DEPENDENT FMN-CONTAINING OXIDOREDUCTASE YWQN-RELATED"/>
    <property type="match status" value="1"/>
</dbReference>
<dbReference type="GO" id="GO:0016491">
    <property type="term" value="F:oxidoreductase activity"/>
    <property type="evidence" value="ECO:0007669"/>
    <property type="project" value="InterPro"/>
</dbReference>
<accession>A0A0A7LD28</accession>